<sequence length="99" mass="10571">MLVLLSTASGLMRAVISAGLQVEDRLGQVTLRGFNPRTVSYELRGGTAGTGRDGNVGHGTSPLQSFTGRSTRGARVATCFSSHRRLLHTREGRTVIFSP</sequence>
<evidence type="ECO:0000256" key="2">
    <source>
        <dbReference type="SAM" id="SignalP"/>
    </source>
</evidence>
<feature type="compositionally biased region" description="Gly residues" evidence="1">
    <location>
        <begin position="46"/>
        <end position="57"/>
    </location>
</feature>
<dbReference type="AlphaFoldDB" id="A0A8D8VNL9"/>
<name>A0A8D8VNL9_9HEMI</name>
<feature type="region of interest" description="Disordered" evidence="1">
    <location>
        <begin position="45"/>
        <end position="68"/>
    </location>
</feature>
<organism evidence="3">
    <name type="scientific">Cacopsylla melanoneura</name>
    <dbReference type="NCBI Taxonomy" id="428564"/>
    <lineage>
        <taxon>Eukaryota</taxon>
        <taxon>Metazoa</taxon>
        <taxon>Ecdysozoa</taxon>
        <taxon>Arthropoda</taxon>
        <taxon>Hexapoda</taxon>
        <taxon>Insecta</taxon>
        <taxon>Pterygota</taxon>
        <taxon>Neoptera</taxon>
        <taxon>Paraneoptera</taxon>
        <taxon>Hemiptera</taxon>
        <taxon>Sternorrhyncha</taxon>
        <taxon>Psylloidea</taxon>
        <taxon>Psyllidae</taxon>
        <taxon>Psyllinae</taxon>
        <taxon>Cacopsylla</taxon>
    </lineage>
</organism>
<feature type="signal peptide" evidence="2">
    <location>
        <begin position="1"/>
        <end position="17"/>
    </location>
</feature>
<protein>
    <recommendedName>
        <fullName evidence="4">Secreted protein</fullName>
    </recommendedName>
</protein>
<proteinExistence type="predicted"/>
<evidence type="ECO:0000313" key="3">
    <source>
        <dbReference type="EMBL" id="CAG6628054.1"/>
    </source>
</evidence>
<dbReference type="EMBL" id="HBUF01067139">
    <property type="protein sequence ID" value="CAG6628053.1"/>
    <property type="molecule type" value="Transcribed_RNA"/>
</dbReference>
<evidence type="ECO:0008006" key="4">
    <source>
        <dbReference type="Google" id="ProtNLM"/>
    </source>
</evidence>
<accession>A0A8D8VNL9</accession>
<feature type="chain" id="PRO_5036428779" description="Secreted protein" evidence="2">
    <location>
        <begin position="18"/>
        <end position="99"/>
    </location>
</feature>
<reference evidence="3" key="1">
    <citation type="submission" date="2021-05" db="EMBL/GenBank/DDBJ databases">
        <authorList>
            <person name="Alioto T."/>
            <person name="Alioto T."/>
            <person name="Gomez Garrido J."/>
        </authorList>
    </citation>
    <scope>NUCLEOTIDE SEQUENCE</scope>
</reference>
<evidence type="ECO:0000256" key="1">
    <source>
        <dbReference type="SAM" id="MobiDB-lite"/>
    </source>
</evidence>
<dbReference type="EMBL" id="HBUF01067140">
    <property type="protein sequence ID" value="CAG6628054.1"/>
    <property type="molecule type" value="Transcribed_RNA"/>
</dbReference>
<keyword evidence="2" id="KW-0732">Signal</keyword>